<dbReference type="PANTHER" id="PTHR11224">
    <property type="entry name" value="MAKORIN-RELATED"/>
    <property type="match status" value="1"/>
</dbReference>
<protein>
    <recommendedName>
        <fullName evidence="6">C3H1-type domain-containing protein</fullName>
    </recommendedName>
</protein>
<sequence>MPVASAGDNEREMDRERSKDRDRDDRGERGNSKSQQKSSSKAKDLSHVPCKFFKVGSCTAGSSCPFSHSAPEPGAQKDACAWFVKGNCKFGHKCALAHVLPGQSMSMDRKNKKAAQVAAGGGRNDSKSSGRAGRRDTQGRPPALMSSLKASITPSAPAPAIKDTDFASLGVLDEKSKLPSAPAHGKQPSTSQSGPDTNDKTATSTETTEAKEVPSTPAKPVSPSLPVSSPRRVDREHSPASRTANDLGPIGSPPRSINATSSHPHPMSRLNGTNNHGSSFSPGTSPNARNNNGTPTNNFLSTSPFSAPGTQTTFNYSERSGLGIAGSLGSGFAMGGGSSRNKPTWGSQVEHEDNLTTRRALAMEQSAAANAGDTGDDLEDFLPSSLTDLLTPEERSRRMSRSNSGQGPAAQGESNHPIASPPGRTLGVPLGAQPGSSPGAGNGNGHRYSRSVPAPSLLGDISSIWSTNAGAANGGLTPNVGSPLSGGLPSSPGRLGGLGNGTPGSFSQGNSGFGGRATFDPLGDEFTAGSPSNLLAPSNASAAFLPGIHSQYLKSKQGQGGGYEALGRGIRNTSNPIYPSSPGTGTLQSSLAAATSRLTGGGSGYGTPSSSFVDNSQNGDNLQRPNLLSSNSNANATRPIPSSHLSSDHDDPQLALSPGSRALQAHAPGQSLPQGLAAGYSRIHALPPPLPLASPGSTGIGGGGFSVSPGVGGAFNIGPYGSNNFNNRGNEWGGGVGGSFSSLYTGAGQPNPGFGGPPGLSHPMHGQGMHPNAGPAEGDSSKLSYSAAAAKAAPPGGVVSPPKPKWGAQQQGAATGTASPLSKPVATGDDDDLFTLDA</sequence>
<feature type="compositionally biased region" description="Low complexity" evidence="5">
    <location>
        <begin position="807"/>
        <end position="818"/>
    </location>
</feature>
<evidence type="ECO:0000259" key="6">
    <source>
        <dbReference type="PROSITE" id="PS50103"/>
    </source>
</evidence>
<feature type="region of interest" description="Disordered" evidence="5">
    <location>
        <begin position="476"/>
        <end position="516"/>
    </location>
</feature>
<feature type="compositionally biased region" description="Basic and acidic residues" evidence="5">
    <location>
        <begin position="8"/>
        <end position="31"/>
    </location>
</feature>
<proteinExistence type="predicted"/>
<dbReference type="PROSITE" id="PS50103">
    <property type="entry name" value="ZF_C3H1"/>
    <property type="match status" value="2"/>
</dbReference>
<gene>
    <name evidence="7" type="ORF">AAF712_003642</name>
</gene>
<feature type="region of interest" description="Disordered" evidence="5">
    <location>
        <begin position="389"/>
        <end position="453"/>
    </location>
</feature>
<feature type="region of interest" description="Disordered" evidence="5">
    <location>
        <begin position="598"/>
        <end position="667"/>
    </location>
</feature>
<dbReference type="Proteomes" id="UP001437256">
    <property type="component" value="Unassembled WGS sequence"/>
</dbReference>
<comment type="caution">
    <text evidence="7">The sequence shown here is derived from an EMBL/GenBank/DDBJ whole genome shotgun (WGS) entry which is preliminary data.</text>
</comment>
<dbReference type="SUPFAM" id="SSF90229">
    <property type="entry name" value="CCCH zinc finger"/>
    <property type="match status" value="1"/>
</dbReference>
<dbReference type="Pfam" id="PF14608">
    <property type="entry name" value="zf-CCCH_2"/>
    <property type="match status" value="1"/>
</dbReference>
<organism evidence="7 8">
    <name type="scientific">Marasmius tenuissimus</name>
    <dbReference type="NCBI Taxonomy" id="585030"/>
    <lineage>
        <taxon>Eukaryota</taxon>
        <taxon>Fungi</taxon>
        <taxon>Dikarya</taxon>
        <taxon>Basidiomycota</taxon>
        <taxon>Agaricomycotina</taxon>
        <taxon>Agaricomycetes</taxon>
        <taxon>Agaricomycetidae</taxon>
        <taxon>Agaricales</taxon>
        <taxon>Marasmiineae</taxon>
        <taxon>Marasmiaceae</taxon>
        <taxon>Marasmius</taxon>
    </lineage>
</organism>
<accession>A0ABR3A7E2</accession>
<feature type="zinc finger region" description="C3H1-type" evidence="4">
    <location>
        <begin position="74"/>
        <end position="101"/>
    </location>
</feature>
<dbReference type="InterPro" id="IPR000571">
    <property type="entry name" value="Znf_CCCH"/>
</dbReference>
<feature type="compositionally biased region" description="Polar residues" evidence="5">
    <location>
        <begin position="612"/>
        <end position="624"/>
    </location>
</feature>
<feature type="region of interest" description="Disordered" evidence="5">
    <location>
        <begin position="104"/>
        <end position="143"/>
    </location>
</feature>
<feature type="compositionally biased region" description="Acidic residues" evidence="5">
    <location>
        <begin position="828"/>
        <end position="838"/>
    </location>
</feature>
<dbReference type="Pfam" id="PF00642">
    <property type="entry name" value="zf-CCCH"/>
    <property type="match status" value="1"/>
</dbReference>
<dbReference type="InterPro" id="IPR036855">
    <property type="entry name" value="Znf_CCCH_sf"/>
</dbReference>
<reference evidence="7 8" key="1">
    <citation type="submission" date="2024-05" db="EMBL/GenBank/DDBJ databases">
        <title>A draft genome resource for the thread blight pathogen Marasmius tenuissimus strain MS-2.</title>
        <authorList>
            <person name="Yulfo-Soto G.E."/>
            <person name="Baruah I.K."/>
            <person name="Amoako-Attah I."/>
            <person name="Bukari Y."/>
            <person name="Meinhardt L.W."/>
            <person name="Bailey B.A."/>
            <person name="Cohen S.P."/>
        </authorList>
    </citation>
    <scope>NUCLEOTIDE SEQUENCE [LARGE SCALE GENOMIC DNA]</scope>
    <source>
        <strain evidence="7 8">MS-2</strain>
    </source>
</reference>
<feature type="region of interest" description="Disordered" evidence="5">
    <location>
        <begin position="177"/>
        <end position="314"/>
    </location>
</feature>
<dbReference type="InterPro" id="IPR045072">
    <property type="entry name" value="MKRN-like"/>
</dbReference>
<dbReference type="SMART" id="SM00356">
    <property type="entry name" value="ZnF_C3H1"/>
    <property type="match status" value="2"/>
</dbReference>
<feature type="region of interest" description="Disordered" evidence="5">
    <location>
        <begin position="1"/>
        <end position="45"/>
    </location>
</feature>
<feature type="compositionally biased region" description="Low complexity" evidence="5">
    <location>
        <begin position="481"/>
        <end position="493"/>
    </location>
</feature>
<dbReference type="Gene3D" id="4.10.1000.10">
    <property type="entry name" value="Zinc finger, CCCH-type"/>
    <property type="match status" value="1"/>
</dbReference>
<feature type="compositionally biased region" description="Low complexity" evidence="5">
    <location>
        <begin position="786"/>
        <end position="800"/>
    </location>
</feature>
<keyword evidence="3 4" id="KW-0862">Zinc</keyword>
<feature type="compositionally biased region" description="Polar residues" evidence="5">
    <location>
        <begin position="270"/>
        <end position="285"/>
    </location>
</feature>
<evidence type="ECO:0000313" key="8">
    <source>
        <dbReference type="Proteomes" id="UP001437256"/>
    </source>
</evidence>
<feature type="compositionally biased region" description="Low complexity" evidence="5">
    <location>
        <begin position="286"/>
        <end position="298"/>
    </location>
</feature>
<feature type="domain" description="C3H1-type" evidence="6">
    <location>
        <begin position="44"/>
        <end position="71"/>
    </location>
</feature>
<keyword evidence="2 4" id="KW-0863">Zinc-finger</keyword>
<feature type="region of interest" description="Disordered" evidence="5">
    <location>
        <begin position="334"/>
        <end position="354"/>
    </location>
</feature>
<feature type="region of interest" description="Disordered" evidence="5">
    <location>
        <begin position="743"/>
        <end position="838"/>
    </location>
</feature>
<evidence type="ECO:0000256" key="5">
    <source>
        <dbReference type="SAM" id="MobiDB-lite"/>
    </source>
</evidence>
<feature type="zinc finger region" description="C3H1-type" evidence="4">
    <location>
        <begin position="44"/>
        <end position="71"/>
    </location>
</feature>
<evidence type="ECO:0000256" key="2">
    <source>
        <dbReference type="ARBA" id="ARBA00022771"/>
    </source>
</evidence>
<name>A0ABR3A7E2_9AGAR</name>
<feature type="compositionally biased region" description="Polar residues" evidence="5">
    <location>
        <begin position="299"/>
        <end position="314"/>
    </location>
</feature>
<keyword evidence="8" id="KW-1185">Reference proteome</keyword>
<evidence type="ECO:0000256" key="3">
    <source>
        <dbReference type="ARBA" id="ARBA00022833"/>
    </source>
</evidence>
<dbReference type="PANTHER" id="PTHR11224:SF10">
    <property type="entry name" value="IP09428P-RELATED"/>
    <property type="match status" value="1"/>
</dbReference>
<dbReference type="EMBL" id="JBBXMP010000013">
    <property type="protein sequence ID" value="KAL0069277.1"/>
    <property type="molecule type" value="Genomic_DNA"/>
</dbReference>
<keyword evidence="1 4" id="KW-0479">Metal-binding</keyword>
<evidence type="ECO:0000256" key="4">
    <source>
        <dbReference type="PROSITE-ProRule" id="PRU00723"/>
    </source>
</evidence>
<feature type="compositionally biased region" description="Low complexity" evidence="5">
    <location>
        <begin position="626"/>
        <end position="636"/>
    </location>
</feature>
<evidence type="ECO:0000313" key="7">
    <source>
        <dbReference type="EMBL" id="KAL0069277.1"/>
    </source>
</evidence>
<feature type="domain" description="C3H1-type" evidence="6">
    <location>
        <begin position="74"/>
        <end position="101"/>
    </location>
</feature>
<evidence type="ECO:0000256" key="1">
    <source>
        <dbReference type="ARBA" id="ARBA00022723"/>
    </source>
</evidence>
<feature type="compositionally biased region" description="Low complexity" evidence="5">
    <location>
        <begin position="221"/>
        <end position="230"/>
    </location>
</feature>
<feature type="compositionally biased region" description="Basic and acidic residues" evidence="5">
    <location>
        <begin position="124"/>
        <end position="138"/>
    </location>
</feature>